<dbReference type="InterPro" id="IPR036390">
    <property type="entry name" value="WH_DNA-bd_sf"/>
</dbReference>
<dbReference type="SUPFAM" id="SSF46785">
    <property type="entry name" value="Winged helix' DNA-binding domain"/>
    <property type="match status" value="1"/>
</dbReference>
<dbReference type="Pfam" id="PF03965">
    <property type="entry name" value="Penicillinase_R"/>
    <property type="match status" value="1"/>
</dbReference>
<comment type="similarity">
    <text evidence="1">Belongs to the BlaI transcriptional regulatory family.</text>
</comment>
<sequence length="119" mass="13735">MSVKFYDSELHVMKVLWERGDCSAKEISNLLNQQIGWNINTTYTVIKKCIAKGAIERYGKNFMCRALISEKQAQAYEITELSEKLFHGSKMQLFNALIDQKSLTEQEIADLKDLINKLE</sequence>
<evidence type="ECO:0000256" key="1">
    <source>
        <dbReference type="ARBA" id="ARBA00011046"/>
    </source>
</evidence>
<dbReference type="AlphaFoldDB" id="A0A9D2PKI1"/>
<accession>A0A9D2PKI1</accession>
<organism evidence="5 6">
    <name type="scientific">Candidatus Blautia merdavium</name>
    <dbReference type="NCBI Taxonomy" id="2838494"/>
    <lineage>
        <taxon>Bacteria</taxon>
        <taxon>Bacillati</taxon>
        <taxon>Bacillota</taxon>
        <taxon>Clostridia</taxon>
        <taxon>Lachnospirales</taxon>
        <taxon>Lachnospiraceae</taxon>
        <taxon>Blautia</taxon>
    </lineage>
</organism>
<dbReference type="GO" id="GO:0045892">
    <property type="term" value="P:negative regulation of DNA-templated transcription"/>
    <property type="evidence" value="ECO:0007669"/>
    <property type="project" value="InterPro"/>
</dbReference>
<protein>
    <submittedName>
        <fullName evidence="5">BlaI/MecI/CopY family transcriptional regulator</fullName>
    </submittedName>
</protein>
<reference evidence="5" key="2">
    <citation type="submission" date="2021-04" db="EMBL/GenBank/DDBJ databases">
        <authorList>
            <person name="Gilroy R."/>
        </authorList>
    </citation>
    <scope>NUCLEOTIDE SEQUENCE</scope>
    <source>
        <strain evidence="5">ChiBcec2-3848</strain>
    </source>
</reference>
<gene>
    <name evidence="5" type="ORF">H9753_00025</name>
</gene>
<evidence type="ECO:0000256" key="4">
    <source>
        <dbReference type="ARBA" id="ARBA00023163"/>
    </source>
</evidence>
<dbReference type="InterPro" id="IPR036388">
    <property type="entry name" value="WH-like_DNA-bd_sf"/>
</dbReference>
<dbReference type="Gene3D" id="1.10.4040.10">
    <property type="entry name" value="Penicillinase repressor domain"/>
    <property type="match status" value="1"/>
</dbReference>
<comment type="caution">
    <text evidence="5">The sequence shown here is derived from an EMBL/GenBank/DDBJ whole genome shotgun (WGS) entry which is preliminary data.</text>
</comment>
<evidence type="ECO:0000313" key="5">
    <source>
        <dbReference type="EMBL" id="HJC61988.1"/>
    </source>
</evidence>
<reference evidence="5" key="1">
    <citation type="journal article" date="2021" name="PeerJ">
        <title>Extensive microbial diversity within the chicken gut microbiome revealed by metagenomics and culture.</title>
        <authorList>
            <person name="Gilroy R."/>
            <person name="Ravi A."/>
            <person name="Getino M."/>
            <person name="Pursley I."/>
            <person name="Horton D.L."/>
            <person name="Alikhan N.F."/>
            <person name="Baker D."/>
            <person name="Gharbi K."/>
            <person name="Hall N."/>
            <person name="Watson M."/>
            <person name="Adriaenssens E.M."/>
            <person name="Foster-Nyarko E."/>
            <person name="Jarju S."/>
            <person name="Secka A."/>
            <person name="Antonio M."/>
            <person name="Oren A."/>
            <person name="Chaudhuri R.R."/>
            <person name="La Ragione R."/>
            <person name="Hildebrand F."/>
            <person name="Pallen M.J."/>
        </authorList>
    </citation>
    <scope>NUCLEOTIDE SEQUENCE</scope>
    <source>
        <strain evidence="5">ChiBcec2-3848</strain>
    </source>
</reference>
<evidence type="ECO:0000256" key="3">
    <source>
        <dbReference type="ARBA" id="ARBA00023125"/>
    </source>
</evidence>
<dbReference type="EMBL" id="DWVZ01000001">
    <property type="protein sequence ID" value="HJC61988.1"/>
    <property type="molecule type" value="Genomic_DNA"/>
</dbReference>
<proteinExistence type="inferred from homology"/>
<keyword evidence="2" id="KW-0805">Transcription regulation</keyword>
<evidence type="ECO:0000313" key="6">
    <source>
        <dbReference type="Proteomes" id="UP000823886"/>
    </source>
</evidence>
<keyword evidence="4" id="KW-0804">Transcription</keyword>
<dbReference type="Gene3D" id="1.10.10.10">
    <property type="entry name" value="Winged helix-like DNA-binding domain superfamily/Winged helix DNA-binding domain"/>
    <property type="match status" value="1"/>
</dbReference>
<dbReference type="PIRSF" id="PIRSF019455">
    <property type="entry name" value="CopR_AtkY"/>
    <property type="match status" value="1"/>
</dbReference>
<dbReference type="GO" id="GO:0003677">
    <property type="term" value="F:DNA binding"/>
    <property type="evidence" value="ECO:0007669"/>
    <property type="project" value="UniProtKB-KW"/>
</dbReference>
<dbReference type="InterPro" id="IPR005650">
    <property type="entry name" value="BlaI_family"/>
</dbReference>
<name>A0A9D2PKI1_9FIRM</name>
<dbReference type="Proteomes" id="UP000823886">
    <property type="component" value="Unassembled WGS sequence"/>
</dbReference>
<evidence type="ECO:0000256" key="2">
    <source>
        <dbReference type="ARBA" id="ARBA00023015"/>
    </source>
</evidence>
<keyword evidence="3" id="KW-0238">DNA-binding</keyword>